<gene>
    <name evidence="1" type="ORF">UFOVP431_33</name>
</gene>
<evidence type="ECO:0000313" key="1">
    <source>
        <dbReference type="EMBL" id="CAB4147490.1"/>
    </source>
</evidence>
<organism evidence="1">
    <name type="scientific">uncultured Caudovirales phage</name>
    <dbReference type="NCBI Taxonomy" id="2100421"/>
    <lineage>
        <taxon>Viruses</taxon>
        <taxon>Duplodnaviria</taxon>
        <taxon>Heunggongvirae</taxon>
        <taxon>Uroviricota</taxon>
        <taxon>Caudoviricetes</taxon>
        <taxon>Peduoviridae</taxon>
        <taxon>Maltschvirus</taxon>
        <taxon>Maltschvirus maltsch</taxon>
    </lineage>
</organism>
<proteinExistence type="predicted"/>
<protein>
    <submittedName>
        <fullName evidence="1">Uncharacterized protein</fullName>
    </submittedName>
</protein>
<sequence>MDIGICVRVENSCSLAGRFRLIAKHKRDASTTWKVCTTDFIDSNTDPIEVVKIWMDKFTGPGSAGYLASYKIVARGSDHEGCYFVLVPTAYH</sequence>
<reference evidence="1" key="1">
    <citation type="submission" date="2020-04" db="EMBL/GenBank/DDBJ databases">
        <authorList>
            <person name="Chiriac C."/>
            <person name="Salcher M."/>
            <person name="Ghai R."/>
            <person name="Kavagutti S V."/>
        </authorList>
    </citation>
    <scope>NUCLEOTIDE SEQUENCE</scope>
</reference>
<dbReference type="EMBL" id="LR796483">
    <property type="protein sequence ID" value="CAB4147490.1"/>
    <property type="molecule type" value="Genomic_DNA"/>
</dbReference>
<name>A0A6J5MR62_9CAUD</name>
<accession>A0A6J5MR62</accession>